<dbReference type="EMBL" id="HG792016">
    <property type="protein sequence ID" value="CDM31183.1"/>
    <property type="molecule type" value="Genomic_DNA"/>
</dbReference>
<dbReference type="Proteomes" id="UP000030686">
    <property type="component" value="Unassembled WGS sequence"/>
</dbReference>
<evidence type="ECO:0000313" key="2">
    <source>
        <dbReference type="Proteomes" id="UP000030686"/>
    </source>
</evidence>
<sequence>MDDIERSRECDESVLAYVVYPLHRRNRPINTANLPTRQGVEEGTCVSMHGTLYVCADTEIGRASVCLAGCAEMEL</sequence>
<keyword evidence="2" id="KW-1185">Reference proteome</keyword>
<dbReference type="AlphaFoldDB" id="W6Q3K0"/>
<proteinExistence type="predicted"/>
<protein>
    <submittedName>
        <fullName evidence="1">Genomic scaffold, ProqFM164S02</fullName>
    </submittedName>
</protein>
<accession>W6Q3K0</accession>
<organism evidence="1 2">
    <name type="scientific">Penicillium roqueforti (strain FM164)</name>
    <dbReference type="NCBI Taxonomy" id="1365484"/>
    <lineage>
        <taxon>Eukaryota</taxon>
        <taxon>Fungi</taxon>
        <taxon>Dikarya</taxon>
        <taxon>Ascomycota</taxon>
        <taxon>Pezizomycotina</taxon>
        <taxon>Eurotiomycetes</taxon>
        <taxon>Eurotiomycetidae</taxon>
        <taxon>Eurotiales</taxon>
        <taxon>Aspergillaceae</taxon>
        <taxon>Penicillium</taxon>
    </lineage>
</organism>
<evidence type="ECO:0000313" key="1">
    <source>
        <dbReference type="EMBL" id="CDM31183.1"/>
    </source>
</evidence>
<reference evidence="1" key="1">
    <citation type="journal article" date="2014" name="Nat. Commun.">
        <title>Multiple recent horizontal transfers of a large genomic region in cheese making fungi.</title>
        <authorList>
            <person name="Cheeseman K."/>
            <person name="Ropars J."/>
            <person name="Renault P."/>
            <person name="Dupont J."/>
            <person name="Gouzy J."/>
            <person name="Branca A."/>
            <person name="Abraham A.L."/>
            <person name="Ceppi M."/>
            <person name="Conseiller E."/>
            <person name="Debuchy R."/>
            <person name="Malagnac F."/>
            <person name="Goarin A."/>
            <person name="Silar P."/>
            <person name="Lacoste S."/>
            <person name="Sallet E."/>
            <person name="Bensimon A."/>
            <person name="Giraud T."/>
            <person name="Brygoo Y."/>
        </authorList>
    </citation>
    <scope>NUCLEOTIDE SEQUENCE [LARGE SCALE GENOMIC DNA]</scope>
    <source>
        <strain evidence="1">FM164</strain>
    </source>
</reference>
<gene>
    <name evidence="1" type="ORF">PROQFM164_S02g001333</name>
</gene>
<name>W6Q3K0_PENRF</name>